<accession>M6CPZ1</accession>
<sequence>MGLDIVAERCRYIPGFTVSRIISSGFLKIFTIFSNDSMFPDRYGHDELFVLGTNLSY</sequence>
<gene>
    <name evidence="1" type="ORF">LEP1GSC194_1326</name>
</gene>
<evidence type="ECO:0000313" key="2">
    <source>
        <dbReference type="Proteomes" id="UP000011988"/>
    </source>
</evidence>
<proteinExistence type="predicted"/>
<organism evidence="1 2">
    <name type="scientific">Leptospira alstonii serovar Sichuan str. 79601</name>
    <dbReference type="NCBI Taxonomy" id="1218565"/>
    <lineage>
        <taxon>Bacteria</taxon>
        <taxon>Pseudomonadati</taxon>
        <taxon>Spirochaetota</taxon>
        <taxon>Spirochaetia</taxon>
        <taxon>Leptospirales</taxon>
        <taxon>Leptospiraceae</taxon>
        <taxon>Leptospira</taxon>
    </lineage>
</organism>
<reference evidence="1 2" key="1">
    <citation type="submission" date="2013-01" db="EMBL/GenBank/DDBJ databases">
        <authorList>
            <person name="Harkins D.M."/>
            <person name="Durkin A.S."/>
            <person name="Brinkac L.M."/>
            <person name="Haft D.H."/>
            <person name="Selengut J.D."/>
            <person name="Sanka R."/>
            <person name="DePew J."/>
            <person name="Purushe J."/>
            <person name="Galloway R.L."/>
            <person name="Vinetz J.M."/>
            <person name="Sutton G.G."/>
            <person name="Nierman W.C."/>
            <person name="Fouts D.E."/>
        </authorList>
    </citation>
    <scope>NUCLEOTIDE SEQUENCE [LARGE SCALE GENOMIC DNA]</scope>
    <source>
        <strain evidence="1 2">79601</strain>
    </source>
</reference>
<protein>
    <submittedName>
        <fullName evidence="1">Uncharacterized protein</fullName>
    </submittedName>
</protein>
<comment type="caution">
    <text evidence="1">The sequence shown here is derived from an EMBL/GenBank/DDBJ whole genome shotgun (WGS) entry which is preliminary data.</text>
</comment>
<dbReference type="AlphaFoldDB" id="M6CPZ1"/>
<dbReference type="Proteomes" id="UP000011988">
    <property type="component" value="Unassembled WGS sequence"/>
</dbReference>
<evidence type="ECO:0000313" key="1">
    <source>
        <dbReference type="EMBL" id="EMJ90913.1"/>
    </source>
</evidence>
<name>M6CPZ1_9LEPT</name>
<dbReference type="EMBL" id="ANIK01000116">
    <property type="protein sequence ID" value="EMJ90913.1"/>
    <property type="molecule type" value="Genomic_DNA"/>
</dbReference>